<dbReference type="Pfam" id="PF13407">
    <property type="entry name" value="Peripla_BP_4"/>
    <property type="match status" value="1"/>
</dbReference>
<accession>A0A501WT56</accession>
<dbReference type="SUPFAM" id="SSF53822">
    <property type="entry name" value="Periplasmic binding protein-like I"/>
    <property type="match status" value="1"/>
</dbReference>
<evidence type="ECO:0000256" key="2">
    <source>
        <dbReference type="ARBA" id="ARBA00007639"/>
    </source>
</evidence>
<dbReference type="GO" id="GO:0030313">
    <property type="term" value="C:cell envelope"/>
    <property type="evidence" value="ECO:0007669"/>
    <property type="project" value="UniProtKB-SubCell"/>
</dbReference>
<evidence type="ECO:0000256" key="4">
    <source>
        <dbReference type="SAM" id="SignalP"/>
    </source>
</evidence>
<dbReference type="RefSeq" id="WP_140453264.1">
    <property type="nucleotide sequence ID" value="NZ_VFRP01000004.1"/>
</dbReference>
<keyword evidence="3 4" id="KW-0732">Signal</keyword>
<reference evidence="6 7" key="1">
    <citation type="submission" date="2019-06" db="EMBL/GenBank/DDBJ databases">
        <title>A novel bacterium of genus Amaricoccus, isolated from marine sediment.</title>
        <authorList>
            <person name="Huang H."/>
            <person name="Mo K."/>
            <person name="Hu Y."/>
        </authorList>
    </citation>
    <scope>NUCLEOTIDE SEQUENCE [LARGE SCALE GENOMIC DNA]</scope>
    <source>
        <strain evidence="6 7">HB172011</strain>
    </source>
</reference>
<evidence type="ECO:0000256" key="3">
    <source>
        <dbReference type="ARBA" id="ARBA00022729"/>
    </source>
</evidence>
<dbReference type="GO" id="GO:0030246">
    <property type="term" value="F:carbohydrate binding"/>
    <property type="evidence" value="ECO:0007669"/>
    <property type="project" value="UniProtKB-ARBA"/>
</dbReference>
<evidence type="ECO:0000256" key="1">
    <source>
        <dbReference type="ARBA" id="ARBA00004196"/>
    </source>
</evidence>
<feature type="domain" description="Periplasmic binding protein" evidence="5">
    <location>
        <begin position="23"/>
        <end position="289"/>
    </location>
</feature>
<sequence>MKKLMVGVAAMALMGQAAMAANVGVSMAVFDDNFLTVLRNGMINHAAELDDVTLQVEDATNDVGKQLSQIENFVASGVDAIIVNPVDTDATVAMSAAAAAAGIPLVYVNRQPVNVDALPENQAFVASDERESGTLETQEVCRLLKEQGKSEANIVVMMGELSNQAARQRTQDVHDVIATDECSFMKIVEEQTANWQRTTGTDLMANWLSAGVKFDAVVSNNDEMAIGAIQAMKAAGIPMDSVIVAGVDATQDALSAMQAGDLDVTVYQNAKGQGEGALDTALALAKGEKTETKVYIPFELVTPDNMKDYQVSN</sequence>
<dbReference type="InterPro" id="IPR025997">
    <property type="entry name" value="SBP_2_dom"/>
</dbReference>
<comment type="subcellular location">
    <subcellularLocation>
        <location evidence="1">Cell envelope</location>
    </subcellularLocation>
</comment>
<dbReference type="EMBL" id="VFRP01000004">
    <property type="protein sequence ID" value="TPE52022.1"/>
    <property type="molecule type" value="Genomic_DNA"/>
</dbReference>
<organism evidence="6 7">
    <name type="scientific">Amaricoccus solimangrovi</name>
    <dbReference type="NCBI Taxonomy" id="2589815"/>
    <lineage>
        <taxon>Bacteria</taxon>
        <taxon>Pseudomonadati</taxon>
        <taxon>Pseudomonadota</taxon>
        <taxon>Alphaproteobacteria</taxon>
        <taxon>Rhodobacterales</taxon>
        <taxon>Paracoccaceae</taxon>
        <taxon>Amaricoccus</taxon>
    </lineage>
</organism>
<gene>
    <name evidence="6" type="ORF">FJM51_06215</name>
</gene>
<evidence type="ECO:0000259" key="5">
    <source>
        <dbReference type="Pfam" id="PF13407"/>
    </source>
</evidence>
<dbReference type="InterPro" id="IPR028082">
    <property type="entry name" value="Peripla_BP_I"/>
</dbReference>
<protein>
    <submittedName>
        <fullName evidence="6">Sugar ABC transporter substrate-binding protein</fullName>
    </submittedName>
</protein>
<dbReference type="PANTHER" id="PTHR46847">
    <property type="entry name" value="D-ALLOSE-BINDING PERIPLASMIC PROTEIN-RELATED"/>
    <property type="match status" value="1"/>
</dbReference>
<feature type="chain" id="PRO_5021416237" evidence="4">
    <location>
        <begin position="21"/>
        <end position="313"/>
    </location>
</feature>
<comment type="similarity">
    <text evidence="2">Belongs to the bacterial solute-binding protein 2 family.</text>
</comment>
<feature type="signal peptide" evidence="4">
    <location>
        <begin position="1"/>
        <end position="20"/>
    </location>
</feature>
<dbReference type="PANTHER" id="PTHR46847:SF1">
    <property type="entry name" value="D-ALLOSE-BINDING PERIPLASMIC PROTEIN-RELATED"/>
    <property type="match status" value="1"/>
</dbReference>
<dbReference type="CDD" id="cd06301">
    <property type="entry name" value="PBP1_rhizopine_binding-like"/>
    <property type="match status" value="1"/>
</dbReference>
<evidence type="ECO:0000313" key="6">
    <source>
        <dbReference type="EMBL" id="TPE52022.1"/>
    </source>
</evidence>
<dbReference type="OrthoDB" id="9773673at2"/>
<dbReference type="AlphaFoldDB" id="A0A501WT56"/>
<proteinExistence type="inferred from homology"/>
<comment type="caution">
    <text evidence="6">The sequence shown here is derived from an EMBL/GenBank/DDBJ whole genome shotgun (WGS) entry which is preliminary data.</text>
</comment>
<keyword evidence="7" id="KW-1185">Reference proteome</keyword>
<name>A0A501WT56_9RHOB</name>
<dbReference type="Proteomes" id="UP000319255">
    <property type="component" value="Unassembled WGS sequence"/>
</dbReference>
<evidence type="ECO:0000313" key="7">
    <source>
        <dbReference type="Proteomes" id="UP000319255"/>
    </source>
</evidence>
<dbReference type="Gene3D" id="3.40.50.2300">
    <property type="match status" value="2"/>
</dbReference>